<evidence type="ECO:0000256" key="1">
    <source>
        <dbReference type="ARBA" id="ARBA00004123"/>
    </source>
</evidence>
<evidence type="ECO:0000313" key="10">
    <source>
        <dbReference type="Proteomes" id="UP000316079"/>
    </source>
</evidence>
<feature type="compositionally biased region" description="Basic and acidic residues" evidence="7">
    <location>
        <begin position="122"/>
        <end position="146"/>
    </location>
</feature>
<accession>A0A553QMK8</accession>
<evidence type="ECO:0000256" key="4">
    <source>
        <dbReference type="ARBA" id="ARBA00022843"/>
    </source>
</evidence>
<feature type="region of interest" description="Disordered" evidence="7">
    <location>
        <begin position="543"/>
        <end position="565"/>
    </location>
</feature>
<keyword evidence="4" id="KW-0832">Ubl conjugation</keyword>
<feature type="domain" description="PP1-binding" evidence="8">
    <location>
        <begin position="230"/>
        <end position="291"/>
    </location>
</feature>
<gene>
    <name evidence="9" type="ORF">DNTS_018843</name>
</gene>
<feature type="region of interest" description="Disordered" evidence="7">
    <location>
        <begin position="121"/>
        <end position="305"/>
    </location>
</feature>
<organism evidence="9 10">
    <name type="scientific">Danionella cerebrum</name>
    <dbReference type="NCBI Taxonomy" id="2873325"/>
    <lineage>
        <taxon>Eukaryota</taxon>
        <taxon>Metazoa</taxon>
        <taxon>Chordata</taxon>
        <taxon>Craniata</taxon>
        <taxon>Vertebrata</taxon>
        <taxon>Euteleostomi</taxon>
        <taxon>Actinopterygii</taxon>
        <taxon>Neopterygii</taxon>
        <taxon>Teleostei</taxon>
        <taxon>Ostariophysi</taxon>
        <taxon>Cypriniformes</taxon>
        <taxon>Danionidae</taxon>
        <taxon>Danioninae</taxon>
        <taxon>Danionella</taxon>
    </lineage>
</organism>
<keyword evidence="10" id="KW-1185">Reference proteome</keyword>
<evidence type="ECO:0000256" key="7">
    <source>
        <dbReference type="SAM" id="MobiDB-lite"/>
    </source>
</evidence>
<dbReference type="PANTHER" id="PTHR21603">
    <property type="entry name" value="ANTIGEN KI-67-LIKE PROTEIN"/>
    <property type="match status" value="1"/>
</dbReference>
<proteinExistence type="predicted"/>
<evidence type="ECO:0000256" key="3">
    <source>
        <dbReference type="ARBA" id="ARBA00022553"/>
    </source>
</evidence>
<dbReference type="Pfam" id="PF15276">
    <property type="entry name" value="PP1_bind"/>
    <property type="match status" value="1"/>
</dbReference>
<feature type="compositionally biased region" description="Low complexity" evidence="7">
    <location>
        <begin position="258"/>
        <end position="270"/>
    </location>
</feature>
<keyword evidence="2" id="KW-1017">Isopeptide bond</keyword>
<evidence type="ECO:0000313" key="9">
    <source>
        <dbReference type="EMBL" id="TRY91213.1"/>
    </source>
</evidence>
<feature type="compositionally biased region" description="Basic residues" evidence="7">
    <location>
        <begin position="550"/>
        <end position="565"/>
    </location>
</feature>
<dbReference type="InterPro" id="IPR029334">
    <property type="entry name" value="PP1-bd"/>
</dbReference>
<feature type="region of interest" description="Disordered" evidence="7">
    <location>
        <begin position="326"/>
        <end position="459"/>
    </location>
</feature>
<evidence type="ECO:0000256" key="5">
    <source>
        <dbReference type="ARBA" id="ARBA00023242"/>
    </source>
</evidence>
<sequence>MESRPPLADLAPSQQNTQPEDVDFSKLTPSLFGISTESFVPSSINKDKSRLAQLKARRRSSIGVRGSPETNSLICFRAKHLAKTPPGTSQLLQGSPFLSRCDSLKKKMAAFQCLMEEDKEINEEKKNEDQDEKSSFKASQDEKENKPLPPPSKKRCYTPTSLSEDKISEMAPPDSFVTTLPGHGVNCTESESEMPPSEVSSDAKIELLSLPMLSKPDRKPEEENMASVRKKKRVRFGAALSPEFFDKTLPPSTPLQKGGTPSCPPSSTGPKRSLLKTPQQQEDPFPQPNFNILQSYGASPELHTSRSRTDFLYSDEVFEAYEKISFPSLEVETPSENAEEESTQPQDRDTEVMNSAFQEEEDVPSNSEPGETQPSTTSDQSLCIDDAGPEKIPSSDSVSEQPRSRSKKRKQPEESKPERRKSSRSAAASASGKMKETFGGKRFGNKKVDRSLYGKRDYASKNPLLSPIFETSSSSLIVTPAQSQNRDIADAEQTSTNTEAIPPMVSLGTSCAWTNENDQTLRAVVTDICSDMNENSLECSSLVGRGSSSKAKRHSGRFNVKRRRNSGTVRKKCDYPAIDVSLESDAGAVEQETEIPKPADGEFHPLNQESPVLETHALGSCSVADEEPTTAESLEEVMSTNGGHELDQKVLKSPVVNINMVEENTEHSERSLEHDARFLAPWQQDFNIEDILKPVVKSRKTVRRSMRNRKSMDQQGAGMAWVDHTSPELVKPARRKTCGRLSGAFEAFRTQALEETTLSLGE</sequence>
<comment type="subcellular location">
    <subcellularLocation>
        <location evidence="1">Nucleus</location>
    </subcellularLocation>
</comment>
<feature type="region of interest" description="Disordered" evidence="7">
    <location>
        <begin position="1"/>
        <end position="23"/>
    </location>
</feature>
<dbReference type="AlphaFoldDB" id="A0A553QMK8"/>
<dbReference type="GO" id="GO:0051983">
    <property type="term" value="P:regulation of chromosome segregation"/>
    <property type="evidence" value="ECO:0007669"/>
    <property type="project" value="TreeGrafter"/>
</dbReference>
<keyword evidence="3" id="KW-0597">Phosphoprotein</keyword>
<evidence type="ECO:0000256" key="6">
    <source>
        <dbReference type="ARBA" id="ARBA00023306"/>
    </source>
</evidence>
<dbReference type="Proteomes" id="UP000316079">
    <property type="component" value="Unassembled WGS sequence"/>
</dbReference>
<dbReference type="PANTHER" id="PTHR21603:SF16">
    <property type="entry name" value="CELL DIVISION CYCLE-ASSOCIATED PROTEIN 2"/>
    <property type="match status" value="1"/>
</dbReference>
<keyword evidence="6" id="KW-0131">Cell cycle</keyword>
<dbReference type="GO" id="GO:0007088">
    <property type="term" value="P:regulation of mitotic nuclear division"/>
    <property type="evidence" value="ECO:0007669"/>
    <property type="project" value="TreeGrafter"/>
</dbReference>
<keyword evidence="5" id="KW-0539">Nucleus</keyword>
<feature type="compositionally biased region" description="Basic and acidic residues" evidence="7">
    <location>
        <begin position="446"/>
        <end position="459"/>
    </location>
</feature>
<feature type="compositionally biased region" description="Polar residues" evidence="7">
    <location>
        <begin position="276"/>
        <end position="297"/>
    </location>
</feature>
<dbReference type="OrthoDB" id="9947694at2759"/>
<comment type="caution">
    <text evidence="9">The sequence shown here is derived from an EMBL/GenBank/DDBJ whole genome shotgun (WGS) entry which is preliminary data.</text>
</comment>
<evidence type="ECO:0000256" key="2">
    <source>
        <dbReference type="ARBA" id="ARBA00022499"/>
    </source>
</evidence>
<dbReference type="GO" id="GO:0005634">
    <property type="term" value="C:nucleus"/>
    <property type="evidence" value="ECO:0007669"/>
    <property type="project" value="UniProtKB-SubCell"/>
</dbReference>
<dbReference type="STRING" id="623744.A0A553QMK8"/>
<evidence type="ECO:0000259" key="8">
    <source>
        <dbReference type="Pfam" id="PF15276"/>
    </source>
</evidence>
<dbReference type="GO" id="GO:0005694">
    <property type="term" value="C:chromosome"/>
    <property type="evidence" value="ECO:0007669"/>
    <property type="project" value="TreeGrafter"/>
</dbReference>
<name>A0A553QMK8_9TELE</name>
<dbReference type="EMBL" id="SRMA01025764">
    <property type="protein sequence ID" value="TRY91213.1"/>
    <property type="molecule type" value="Genomic_DNA"/>
</dbReference>
<reference evidence="9 10" key="1">
    <citation type="journal article" date="2019" name="Sci. Data">
        <title>Hybrid genome assembly and annotation of Danionella translucida.</title>
        <authorList>
            <person name="Kadobianskyi M."/>
            <person name="Schulze L."/>
            <person name="Schuelke M."/>
            <person name="Judkewitz B."/>
        </authorList>
    </citation>
    <scope>NUCLEOTIDE SEQUENCE [LARGE SCALE GENOMIC DNA]</scope>
    <source>
        <strain evidence="9 10">Bolton</strain>
    </source>
</reference>
<feature type="compositionally biased region" description="Polar residues" evidence="7">
    <location>
        <begin position="364"/>
        <end position="381"/>
    </location>
</feature>
<protein>
    <recommendedName>
        <fullName evidence="8">PP1-binding domain-containing protein</fullName>
    </recommendedName>
</protein>